<dbReference type="Pfam" id="PF03415">
    <property type="entry name" value="Peptidase_C11"/>
    <property type="match status" value="1"/>
</dbReference>
<feature type="domain" description="Bacterial repeat" evidence="1">
    <location>
        <begin position="563"/>
        <end position="632"/>
    </location>
</feature>
<sequence>MKRGTLSGFRALAIKTALLVVLSSCSKDLPFERLAEFAVPEQPAPKGFAVQTDDAPGGRIERSPMKTAYEAGELVRVSALPSAGWEFSGWGGTISGTEKTTENPLVLNVEKDEWIIPRFARVPEPAVPPPPDPEPVWSIRCDSARGGIAETSPIKTGYATGELVKMTAVADEGWTFAGWFGTAETDSLDPVLVIQAARDEWIIPRFTEIPAPDAPPEEPRWTLRVDGAEGGVASFEPGSSSYASGDYVKLSAECSEGWRFLGWTGTAESASNPLIITIERSEWIVPLFEKIPEPPIEEIPEPVRWKIRVDDRPGGSVTAEPEKTEYEDGEQVRLIAQCESGWKFAGWSGTLEKSGSMDVGDEILLIEARANEWIIPLFREEAEVLPEPPPERFTVKIDSAEGGSVERSPASMDYAPGEFVRLAATAQAGWEFAGWSGTIGDSAATGIRNNPYILEVRRNEWIIPVFSRIPEPEPKPEPEPEPPPRLYTLKTESSAGGSVRAVPSKTGYAEGEYARITAVPSPGWRFSGWSGTYAGTEDDIFIRMTDDQWIVAKFALIPVAAEYTLNSTVSGSGRIIRSPEKAVYAAGETVELAAEPSPGYRFVEWTGDLSGDAENETIKMNANASVSARFEKREWTFIVYMAADNDLEAAAILDINEMEAAETGSMKGDILVLIDRSPAYDSTNGNWSDTRLYKIKRDPAGSDTVIRSQRIECPALGITENQQTELDLALPSTLSLLLDHAKTAYPAANYGLIFWGHGTGWRSDETAGGSPAESMKALAIDDTSGTSMTLAQAGNAVRNRGIAAIGMDTCFGGILEVAREFSDCAAWLVGSPGAIPSAGWNYAALFTLFGTSSLTAEQFASAAVDQFRVQYALTPNTGISAIRLSAVPALSSVFNAFMENAAAGIQNRSSQTLLKSIAMDDSRLYRFASYPTDSYIDIRSFADLILSARDGLFSSATIKNRALTQAASLKTALNAAVPLGWEQGGQGEGHMGVHLIPLMAQGTPKASHEAGYIRGSGAANQSRFVLESTGWVPNKTAAGSLLDKLFYTYFED</sequence>
<dbReference type="InterPro" id="IPR044060">
    <property type="entry name" value="Bacterial_rp_domain"/>
</dbReference>
<keyword evidence="3" id="KW-1185">Reference proteome</keyword>
<gene>
    <name evidence="2" type="ORF">K7J14_00175</name>
</gene>
<feature type="domain" description="Bacterial repeat" evidence="1">
    <location>
        <begin position="487"/>
        <end position="557"/>
    </location>
</feature>
<evidence type="ECO:0000313" key="2">
    <source>
        <dbReference type="EMBL" id="MCD1653126.1"/>
    </source>
</evidence>
<feature type="domain" description="Bacterial repeat" evidence="1">
    <location>
        <begin position="155"/>
        <end position="185"/>
    </location>
</feature>
<dbReference type="PANTHER" id="PTHR37835:SF1">
    <property type="entry name" value="ALPHA-CLOSTRIPAIN"/>
    <property type="match status" value="1"/>
</dbReference>
<organism evidence="2 3">
    <name type="scientific">Teretinema zuelzerae</name>
    <dbReference type="NCBI Taxonomy" id="156"/>
    <lineage>
        <taxon>Bacteria</taxon>
        <taxon>Pseudomonadati</taxon>
        <taxon>Spirochaetota</taxon>
        <taxon>Spirochaetia</taxon>
        <taxon>Spirochaetales</taxon>
        <taxon>Treponemataceae</taxon>
        <taxon>Teretinema</taxon>
    </lineage>
</organism>
<feature type="domain" description="Bacterial repeat" evidence="1">
    <location>
        <begin position="51"/>
        <end position="106"/>
    </location>
</feature>
<proteinExistence type="predicted"/>
<dbReference type="InterPro" id="IPR005077">
    <property type="entry name" value="Peptidase_C11"/>
</dbReference>
<dbReference type="EMBL" id="JAINWA010000001">
    <property type="protein sequence ID" value="MCD1653126.1"/>
    <property type="molecule type" value="Genomic_DNA"/>
</dbReference>
<dbReference type="RefSeq" id="WP_230752019.1">
    <property type="nucleotide sequence ID" value="NZ_JAINWA010000001.1"/>
</dbReference>
<dbReference type="Gene3D" id="3.40.50.11970">
    <property type="match status" value="1"/>
</dbReference>
<dbReference type="Pfam" id="PF18998">
    <property type="entry name" value="Flg_new_2"/>
    <property type="match status" value="7"/>
</dbReference>
<protein>
    <recommendedName>
        <fullName evidence="1">Bacterial repeat domain-containing protein</fullName>
    </recommendedName>
</protein>
<evidence type="ECO:0000313" key="3">
    <source>
        <dbReference type="Proteomes" id="UP001198163"/>
    </source>
</evidence>
<accession>A0AAE3JHM4</accession>
<name>A0AAE3JHM4_9SPIR</name>
<dbReference type="AlphaFoldDB" id="A0AAE3JHM4"/>
<reference evidence="2" key="1">
    <citation type="submission" date="2021-08" db="EMBL/GenBank/DDBJ databases">
        <title>Comparative analyses of Brucepasteria parasyntrophica and Teretinema zuelzerae.</title>
        <authorList>
            <person name="Song Y."/>
            <person name="Brune A."/>
        </authorList>
    </citation>
    <scope>NUCLEOTIDE SEQUENCE</scope>
    <source>
        <strain evidence="2">DSM 1903</strain>
    </source>
</reference>
<dbReference type="Proteomes" id="UP001198163">
    <property type="component" value="Unassembled WGS sequence"/>
</dbReference>
<comment type="caution">
    <text evidence="2">The sequence shown here is derived from an EMBL/GenBank/DDBJ whole genome shotgun (WGS) entry which is preliminary data.</text>
</comment>
<feature type="domain" description="Bacterial repeat" evidence="1">
    <location>
        <begin position="310"/>
        <end position="352"/>
    </location>
</feature>
<feature type="domain" description="Bacterial repeat" evidence="1">
    <location>
        <begin position="394"/>
        <end position="442"/>
    </location>
</feature>
<evidence type="ECO:0000259" key="1">
    <source>
        <dbReference type="Pfam" id="PF18998"/>
    </source>
</evidence>
<dbReference type="PANTHER" id="PTHR37835">
    <property type="entry name" value="ALPHA-CLOSTRIPAIN"/>
    <property type="match status" value="1"/>
</dbReference>
<feature type="domain" description="Bacterial repeat" evidence="1">
    <location>
        <begin position="222"/>
        <end position="270"/>
    </location>
</feature>